<name>A0A6A6Z0G5_9PEZI</name>
<evidence type="ECO:0000256" key="5">
    <source>
        <dbReference type="SAM" id="Phobius"/>
    </source>
</evidence>
<dbReference type="PANTHER" id="PTHR39608:SF1">
    <property type="entry name" value="INTEGRAL MEMBRANE PROTEIN (AFU_ORTHOLOGUE AFUA_5G08640)"/>
    <property type="match status" value="1"/>
</dbReference>
<evidence type="ECO:0000256" key="1">
    <source>
        <dbReference type="ARBA" id="ARBA00004141"/>
    </source>
</evidence>
<dbReference type="InterPro" id="IPR008253">
    <property type="entry name" value="Marvel"/>
</dbReference>
<feature type="transmembrane region" description="Helical" evidence="5">
    <location>
        <begin position="76"/>
        <end position="94"/>
    </location>
</feature>
<reference evidence="9" key="2">
    <citation type="submission" date="2020-04" db="EMBL/GenBank/DDBJ databases">
        <authorList>
            <consortium name="NCBI Genome Project"/>
        </authorList>
    </citation>
    <scope>NUCLEOTIDE SEQUENCE</scope>
    <source>
        <strain evidence="9">CBS 304.34</strain>
    </source>
</reference>
<dbReference type="OrthoDB" id="4074965at2759"/>
<gene>
    <name evidence="7 9" type="ORF">BDZ99DRAFT_472059</name>
</gene>
<dbReference type="GO" id="GO:0016020">
    <property type="term" value="C:membrane"/>
    <property type="evidence" value="ECO:0007669"/>
    <property type="project" value="UniProtKB-SubCell"/>
</dbReference>
<dbReference type="EMBL" id="MU003694">
    <property type="protein sequence ID" value="KAF2814656.1"/>
    <property type="molecule type" value="Genomic_DNA"/>
</dbReference>
<protein>
    <submittedName>
        <fullName evidence="7">Integral membrane protein</fullName>
    </submittedName>
</protein>
<dbReference type="GeneID" id="54462656"/>
<accession>A0A6A6Z0G5</accession>
<keyword evidence="8" id="KW-1185">Reference proteome</keyword>
<evidence type="ECO:0000256" key="4">
    <source>
        <dbReference type="ARBA" id="ARBA00023136"/>
    </source>
</evidence>
<organism evidence="7">
    <name type="scientific">Mytilinidion resinicola</name>
    <dbReference type="NCBI Taxonomy" id="574789"/>
    <lineage>
        <taxon>Eukaryota</taxon>
        <taxon>Fungi</taxon>
        <taxon>Dikarya</taxon>
        <taxon>Ascomycota</taxon>
        <taxon>Pezizomycotina</taxon>
        <taxon>Dothideomycetes</taxon>
        <taxon>Pleosporomycetidae</taxon>
        <taxon>Mytilinidiales</taxon>
        <taxon>Mytilinidiaceae</taxon>
        <taxon>Mytilinidion</taxon>
    </lineage>
</organism>
<reference evidence="9" key="3">
    <citation type="submission" date="2025-04" db="UniProtKB">
        <authorList>
            <consortium name="RefSeq"/>
        </authorList>
    </citation>
    <scope>IDENTIFICATION</scope>
    <source>
        <strain evidence="9">CBS 304.34</strain>
    </source>
</reference>
<evidence type="ECO:0000259" key="6">
    <source>
        <dbReference type="Pfam" id="PF01284"/>
    </source>
</evidence>
<dbReference type="PANTHER" id="PTHR39608">
    <property type="entry name" value="INTEGRAL MEMBRANE PROTEIN (AFU_ORTHOLOGUE AFUA_5G08640)"/>
    <property type="match status" value="1"/>
</dbReference>
<dbReference type="AlphaFoldDB" id="A0A6A6Z0G5"/>
<feature type="transmembrane region" description="Helical" evidence="5">
    <location>
        <begin position="45"/>
        <end position="64"/>
    </location>
</feature>
<dbReference type="RefSeq" id="XP_033581620.1">
    <property type="nucleotide sequence ID" value="XM_033721763.1"/>
</dbReference>
<proteinExistence type="predicted"/>
<evidence type="ECO:0000313" key="9">
    <source>
        <dbReference type="RefSeq" id="XP_033581620.1"/>
    </source>
</evidence>
<feature type="transmembrane region" description="Helical" evidence="5">
    <location>
        <begin position="9"/>
        <end position="30"/>
    </location>
</feature>
<comment type="subcellular location">
    <subcellularLocation>
        <location evidence="1">Membrane</location>
        <topology evidence="1">Multi-pass membrane protein</topology>
    </subcellularLocation>
</comment>
<evidence type="ECO:0000256" key="3">
    <source>
        <dbReference type="ARBA" id="ARBA00022989"/>
    </source>
</evidence>
<feature type="domain" description="MARVEL" evidence="6">
    <location>
        <begin position="7"/>
        <end position="136"/>
    </location>
</feature>
<keyword evidence="2 5" id="KW-0812">Transmembrane</keyword>
<evidence type="ECO:0000313" key="8">
    <source>
        <dbReference type="Proteomes" id="UP000504636"/>
    </source>
</evidence>
<keyword evidence="3 5" id="KW-1133">Transmembrane helix</keyword>
<reference evidence="7 9" key="1">
    <citation type="journal article" date="2020" name="Stud. Mycol.">
        <title>101 Dothideomycetes genomes: a test case for predicting lifestyles and emergence of pathogens.</title>
        <authorList>
            <person name="Haridas S."/>
            <person name="Albert R."/>
            <person name="Binder M."/>
            <person name="Bloem J."/>
            <person name="Labutti K."/>
            <person name="Salamov A."/>
            <person name="Andreopoulos B."/>
            <person name="Baker S."/>
            <person name="Barry K."/>
            <person name="Bills G."/>
            <person name="Bluhm B."/>
            <person name="Cannon C."/>
            <person name="Castanera R."/>
            <person name="Culley D."/>
            <person name="Daum C."/>
            <person name="Ezra D."/>
            <person name="Gonzalez J."/>
            <person name="Henrissat B."/>
            <person name="Kuo A."/>
            <person name="Liang C."/>
            <person name="Lipzen A."/>
            <person name="Lutzoni F."/>
            <person name="Magnuson J."/>
            <person name="Mondo S."/>
            <person name="Nolan M."/>
            <person name="Ohm R."/>
            <person name="Pangilinan J."/>
            <person name="Park H.-J."/>
            <person name="Ramirez L."/>
            <person name="Alfaro M."/>
            <person name="Sun H."/>
            <person name="Tritt A."/>
            <person name="Yoshinaga Y."/>
            <person name="Zwiers L.-H."/>
            <person name="Turgeon B."/>
            <person name="Goodwin S."/>
            <person name="Spatafora J."/>
            <person name="Crous P."/>
            <person name="Grigoriev I."/>
        </authorList>
    </citation>
    <scope>NUCLEOTIDE SEQUENCE</scope>
    <source>
        <strain evidence="7 9">CBS 304.34</strain>
    </source>
</reference>
<feature type="transmembrane region" description="Helical" evidence="5">
    <location>
        <begin position="121"/>
        <end position="141"/>
    </location>
</feature>
<sequence length="164" mass="18550">MILSRLVSIFLRFGEFVCAAVVLGLSAHFLHQYDKYGVGPKGREIYAVVISSLSVLLSLVWLLPFTSQFMHYPFDLFISAAWFAAFGVFVNWIHRLSCGGIWRWSGLTNGGYCSQWKAAEAFSFIGACFWLASALLGLYVYHKLGNRNAVTDGTHRRRWGRSRV</sequence>
<evidence type="ECO:0000313" key="7">
    <source>
        <dbReference type="EMBL" id="KAF2814656.1"/>
    </source>
</evidence>
<dbReference type="Pfam" id="PF01284">
    <property type="entry name" value="MARVEL"/>
    <property type="match status" value="1"/>
</dbReference>
<dbReference type="Proteomes" id="UP000504636">
    <property type="component" value="Unplaced"/>
</dbReference>
<keyword evidence="4 5" id="KW-0472">Membrane</keyword>
<evidence type="ECO:0000256" key="2">
    <source>
        <dbReference type="ARBA" id="ARBA00022692"/>
    </source>
</evidence>